<evidence type="ECO:0000313" key="2">
    <source>
        <dbReference type="EMBL" id="RMT25996.1"/>
    </source>
</evidence>
<sequence>MFQMIIKQCEWISKDALEAMLTIGDTETQCVAFCHPCHMNVGDMLLEPVLAISIKNVAKMAAGSQPYVLRIDDGFVHEILAEVASVEKSLVIAGEITIELDDVLPGDINVGDMISFSCGRLDVIS</sequence>
<protein>
    <submittedName>
        <fullName evidence="2">Uncharacterized protein</fullName>
    </submittedName>
</protein>
<evidence type="ECO:0000313" key="3">
    <source>
        <dbReference type="Proteomes" id="UP000276194"/>
    </source>
</evidence>
<evidence type="ECO:0000313" key="4">
    <source>
        <dbReference type="Proteomes" id="UP000279553"/>
    </source>
</evidence>
<proteinExistence type="predicted"/>
<organism evidence="2 3">
    <name type="scientific">Pseudomonas amygdali pv. mori</name>
    <dbReference type="NCBI Taxonomy" id="34065"/>
    <lineage>
        <taxon>Bacteria</taxon>
        <taxon>Pseudomonadati</taxon>
        <taxon>Pseudomonadota</taxon>
        <taxon>Gammaproteobacteria</taxon>
        <taxon>Pseudomonadales</taxon>
        <taxon>Pseudomonadaceae</taxon>
        <taxon>Pseudomonas</taxon>
        <taxon>Pseudomonas amygdali</taxon>
    </lineage>
</organism>
<dbReference type="Proteomes" id="UP000279553">
    <property type="component" value="Unassembled WGS sequence"/>
</dbReference>
<evidence type="ECO:0000313" key="1">
    <source>
        <dbReference type="EMBL" id="RMQ38986.1"/>
    </source>
</evidence>
<dbReference type="EMBL" id="RBTD01000053">
    <property type="protein sequence ID" value="RMT25996.1"/>
    <property type="molecule type" value="Genomic_DNA"/>
</dbReference>
<dbReference type="AlphaFoldDB" id="A0A3M4VAA7"/>
<comment type="caution">
    <text evidence="2">The sequence shown here is derived from an EMBL/GenBank/DDBJ whole genome shotgun (WGS) entry which is preliminary data.</text>
</comment>
<reference evidence="3 4" key="1">
    <citation type="submission" date="2018-08" db="EMBL/GenBank/DDBJ databases">
        <title>Recombination of ecologically and evolutionarily significant loci maintains genetic cohesion in the Pseudomonas syringae species complex.</title>
        <authorList>
            <person name="Dillon M."/>
            <person name="Thakur S."/>
            <person name="Almeida R.N.D."/>
            <person name="Weir B.S."/>
            <person name="Guttman D.S."/>
        </authorList>
    </citation>
    <scope>NUCLEOTIDE SEQUENCE [LARGE SCALE GENOMIC DNA]</scope>
    <source>
        <strain evidence="1 4">ICMP 535</strain>
        <strain evidence="2 3">ICMP 6941</strain>
    </source>
</reference>
<name>A0A3M4VAA7_PSEA0</name>
<accession>A0A3M4VAA7</accession>
<dbReference type="EMBL" id="RBRD01000099">
    <property type="protein sequence ID" value="RMQ38986.1"/>
    <property type="molecule type" value="Genomic_DNA"/>
</dbReference>
<gene>
    <name evidence="2" type="ORF">ALP52_101400</name>
    <name evidence="1" type="ORF">ALQ05_101126</name>
</gene>
<dbReference type="Proteomes" id="UP000276194">
    <property type="component" value="Unassembled WGS sequence"/>
</dbReference>